<dbReference type="Pfam" id="PF00400">
    <property type="entry name" value="WD40"/>
    <property type="match status" value="1"/>
</dbReference>
<evidence type="ECO:0000256" key="14">
    <source>
        <dbReference type="ARBA" id="ARBA00023121"/>
    </source>
</evidence>
<gene>
    <name evidence="24" type="primary">LOC113791763</name>
</gene>
<dbReference type="OrthoDB" id="361494at2759"/>
<dbReference type="InterPro" id="IPR036322">
    <property type="entry name" value="WD40_repeat_dom_sf"/>
</dbReference>
<keyword evidence="15 21" id="KW-0472">Membrane</keyword>
<evidence type="ECO:0000256" key="7">
    <source>
        <dbReference type="ARBA" id="ARBA00022574"/>
    </source>
</evidence>
<evidence type="ECO:0000256" key="11">
    <source>
        <dbReference type="ARBA" id="ARBA00022989"/>
    </source>
</evidence>
<dbReference type="RefSeq" id="XP_027197385.1">
    <property type="nucleotide sequence ID" value="XM_027341584.1"/>
</dbReference>
<dbReference type="Pfam" id="PF24006">
    <property type="entry name" value="SCAP_N"/>
    <property type="match status" value="1"/>
</dbReference>
<comment type="function">
    <text evidence="19">Escort protein required for cholesterol as well as lipid homeostasis. Regulates export of the SCAP-SREBP complex from the endoplasmic reticulum to the Golgi upon low cholesterol, thereby regulating the processing of sterol regulatory element-binding proteins (SREBPs) SREBF1/SREBP1 and SREBF2/SREBP2. At high sterol concentrations, formation of a ternary complex with INSIG (INSIG1 or INSIG2) leads to mask the ER export signal in SCAP, promoting retention of the complex in the endoplasmic reticulum. Low sterol concentrations trigger release of INSIG, a conformational change in the SSD domain of SCAP, unmasking of the ER export signal, promoting recruitment into COPII-coated vesicles and transport of the SCAP-SREBP to the Golgi: in the Golgi, SREBPs are then processed, releasing the transcription factor fragment of SREBPs from the membrane, its import into the nucleus and up-regulation of LDLR, INSIG1 and the mevalonate pathway. Binds cholesterol via its SSD domain.</text>
</comment>
<reference evidence="24" key="1">
    <citation type="submission" date="2025-08" db="UniProtKB">
        <authorList>
            <consortium name="RefSeq"/>
        </authorList>
    </citation>
    <scope>IDENTIFICATION</scope>
    <source>
        <strain evidence="24">Airmid</strain>
    </source>
</reference>
<feature type="domain" description="SSD" evidence="22">
    <location>
        <begin position="487"/>
        <end position="644"/>
    </location>
</feature>
<keyword evidence="16" id="KW-1207">Sterol metabolism</keyword>
<dbReference type="PANTHER" id="PTHR46378:SF1">
    <property type="entry name" value="STEROL REGULATORY ELEMENT-BINDING PROTEIN CLEAVAGE-ACTIVATING PROTEIN"/>
    <property type="match status" value="1"/>
</dbReference>
<evidence type="ECO:0000256" key="10">
    <source>
        <dbReference type="ARBA" id="ARBA00022824"/>
    </source>
</evidence>
<dbReference type="PANTHER" id="PTHR46378">
    <property type="entry name" value="STEROL REGULATORY ELEMENT-BINDING PROTEIN CLEAVAGE-ACTIVATING PROTEIN"/>
    <property type="match status" value="1"/>
</dbReference>
<accession>A0A6P6XVT0</accession>
<dbReference type="GO" id="GO:0012507">
    <property type="term" value="C:ER to Golgi transport vesicle membrane"/>
    <property type="evidence" value="ECO:0007669"/>
    <property type="project" value="UniProtKB-SubCell"/>
</dbReference>
<evidence type="ECO:0000256" key="1">
    <source>
        <dbReference type="ARBA" id="ARBA00004477"/>
    </source>
</evidence>
<evidence type="ECO:0000256" key="21">
    <source>
        <dbReference type="SAM" id="Phobius"/>
    </source>
</evidence>
<dbReference type="GO" id="GO:0032936">
    <property type="term" value="C:SREBP-SCAP complex"/>
    <property type="evidence" value="ECO:0007669"/>
    <property type="project" value="TreeGrafter"/>
</dbReference>
<dbReference type="GO" id="GO:0005789">
    <property type="term" value="C:endoplasmic reticulum membrane"/>
    <property type="evidence" value="ECO:0007669"/>
    <property type="project" value="UniProtKB-SubCell"/>
</dbReference>
<feature type="compositionally biased region" description="Basic residues" evidence="20">
    <location>
        <begin position="98"/>
        <end position="109"/>
    </location>
</feature>
<dbReference type="PROSITE" id="PS50156">
    <property type="entry name" value="SSD"/>
    <property type="match status" value="1"/>
</dbReference>
<feature type="transmembrane region" description="Helical" evidence="21">
    <location>
        <begin position="702"/>
        <end position="721"/>
    </location>
</feature>
<dbReference type="InterPro" id="IPR053958">
    <property type="entry name" value="HMGCR/SNAP/NPC1-like_SSD"/>
</dbReference>
<evidence type="ECO:0000256" key="4">
    <source>
        <dbReference type="ARBA" id="ARBA00007410"/>
    </source>
</evidence>
<dbReference type="InterPro" id="IPR001680">
    <property type="entry name" value="WD40_rpt"/>
</dbReference>
<feature type="transmembrane region" description="Helical" evidence="21">
    <location>
        <begin position="554"/>
        <end position="577"/>
    </location>
</feature>
<dbReference type="Pfam" id="PF12349">
    <property type="entry name" value="Sterol-sensing"/>
    <property type="match status" value="1"/>
</dbReference>
<name>A0A6P6XVT0_DERPT</name>
<keyword evidence="7" id="KW-0853">WD repeat</keyword>
<feature type="region of interest" description="Disordered" evidence="20">
    <location>
        <begin position="33"/>
        <end position="59"/>
    </location>
</feature>
<dbReference type="InParanoid" id="A0A6P6XVT0"/>
<evidence type="ECO:0000256" key="16">
    <source>
        <dbReference type="ARBA" id="ARBA00023166"/>
    </source>
</evidence>
<evidence type="ECO:0000256" key="20">
    <source>
        <dbReference type="SAM" id="MobiDB-lite"/>
    </source>
</evidence>
<keyword evidence="12" id="KW-0333">Golgi apparatus</keyword>
<keyword evidence="14" id="KW-0446">Lipid-binding</keyword>
<evidence type="ECO:0000256" key="13">
    <source>
        <dbReference type="ARBA" id="ARBA00023098"/>
    </source>
</evidence>
<keyword evidence="9" id="KW-0677">Repeat</keyword>
<dbReference type="KEGG" id="dpte:113791763"/>
<dbReference type="InterPro" id="IPR015943">
    <property type="entry name" value="WD40/YVTN_repeat-like_dom_sf"/>
</dbReference>
<feature type="compositionally biased region" description="Low complexity" evidence="20">
    <location>
        <begin position="116"/>
        <end position="128"/>
    </location>
</feature>
<dbReference type="InterPro" id="IPR057041">
    <property type="entry name" value="SCAP_N"/>
</dbReference>
<protein>
    <recommendedName>
        <fullName evidence="5">Sterol regulatory element-binding protein cleavage-activating protein</fullName>
    </recommendedName>
</protein>
<evidence type="ECO:0000256" key="2">
    <source>
        <dbReference type="ARBA" id="ARBA00004557"/>
    </source>
</evidence>
<feature type="transmembrane region" description="Helical" evidence="21">
    <location>
        <begin position="622"/>
        <end position="645"/>
    </location>
</feature>
<feature type="transmembrane region" description="Helical" evidence="21">
    <location>
        <begin position="487"/>
        <end position="505"/>
    </location>
</feature>
<evidence type="ECO:0000256" key="6">
    <source>
        <dbReference type="ARBA" id="ARBA00022548"/>
    </source>
</evidence>
<dbReference type="OMA" id="QECCKIA"/>
<evidence type="ECO:0000256" key="15">
    <source>
        <dbReference type="ARBA" id="ARBA00023136"/>
    </source>
</evidence>
<dbReference type="FunCoup" id="A0A6P6XVT0">
    <property type="interactions" value="429"/>
</dbReference>
<evidence type="ECO:0000256" key="9">
    <source>
        <dbReference type="ARBA" id="ARBA00022737"/>
    </source>
</evidence>
<dbReference type="GO" id="GO:0000139">
    <property type="term" value="C:Golgi membrane"/>
    <property type="evidence" value="ECO:0007669"/>
    <property type="project" value="UniProtKB-SubCell"/>
</dbReference>
<dbReference type="GO" id="GO:0045540">
    <property type="term" value="P:regulation of cholesterol biosynthetic process"/>
    <property type="evidence" value="ECO:0007669"/>
    <property type="project" value="TreeGrafter"/>
</dbReference>
<evidence type="ECO:0000256" key="12">
    <source>
        <dbReference type="ARBA" id="ARBA00023034"/>
    </source>
</evidence>
<dbReference type="GO" id="GO:0008203">
    <property type="term" value="P:cholesterol metabolic process"/>
    <property type="evidence" value="ECO:0007669"/>
    <property type="project" value="UniProtKB-KW"/>
</dbReference>
<feature type="transmembrane region" description="Helical" evidence="21">
    <location>
        <begin position="166"/>
        <end position="184"/>
    </location>
</feature>
<proteinExistence type="inferred from homology"/>
<sequence length="1513" mass="173674">MNDEQQDHRDFFQNVDSIPSSMAVDTFDRLNHTDSQSSMINNPLQIHSRPYSSQSNFIEPSSSGISTADYYQYQHSRTSSFSSSTSSLSNQPQIAHSNHNRKSLSHKRTRSVDLRLSTSSNPSLLSSQSSLSATTSQSSIHFLSTIEEKVSKLYYKHGLFCSRHPALIISFSLMIVFITSYQIFTFRGVFGSSYDLYISSSFKSHDSFLLNSGDNSVHPLMKHFNYWPDSYVRNELDDDQNVPPWFQPNLSYAYVQQIYIRSAVIPWPQDMQLVDALRAPFETTFEIVEAVSNFQFKNDFNEPITLNDVCFQVFEPTFSEHYSQIASHLSSYSCLTLSPANVWHGDRTKFLQDQNFLNTLLKFQDLPASPVPSGALHDIIFGVSFEDTGIRRTYGRNRVRTITYAITLILRENSPEFIEALRAYLYKRYPLSTTIMNNKNSRNEHQSTSSATNRNHYEFEPQIAEPVDLLENKTKHIYFHTTFTYNYLLPLILIYAMACFYMYYIVRKVEIIFNKRLYSLCTLITLLMSLFMSFGICFRLRFHSVLIVNRLLPYFVAGISFENMLVLTKSVLANPHLDSKVRVAQVLSKEGLSITKNLLAELAFLSIGSFTLMPFFQECCKIAAVCFLSDFFIQLTLFTPFYSLLVQRIKKRNIHAYPKKHPQNVYPRNIYARPGEPIQQKTPKRLRFILFLARLRLVQRGFILLLSACIGSAIYNAYLVLEQTTTPLENSILNQKQSFSSSKPNSTMSQKFESESEITTNFIPVTTINETVLIDKNSQKSFMKLLEIDKISTFSKDDKETINSSSPPPTINAYHRLSYSSRSNSMPKPFANQHWTNLFSLYNISLTGRFISILPPILLSVPITPERAKLCRNAADSDYHKLKKFIPMKFSNGEYVIRDDDDYDKFEQVKLNHWSKDDLHLIIGLWTPCFILFIYLIIQLYRCMCTRNYAEWRTQLSETNPFQQLGSLVKRAASLKNHNDGTNGNSDRLLRIDISILNYDREKEAYTNEKQYFLDNQDIDLIATNLQTPLVAASSLSGDLRMYDALTCESLAIIKRSNYMMNDSSSSIFPYKPSRIIDEMLTNVDDNYEKQNASNGEAPVVIKTEGNILKTLFYGIQNDDVVSNCEDDNLDDHHEYLEFNNDRFKSLDFRPIWCMDIYDKYVLLGCGGDDGRFEVWDAYTGCLSFVYYPDAYRNANEDFKKPNDSYAITVIKSTYWAVALARLNGQLEILELDQFKEDKYSTIFQPDTSSSQTKCHDQINYRLKFRIQAHKQPITRVEIIDSLEDDEFIRVFGSRGCLISGSMDTTLKVFALDNFKLMYTLNGHCGAIMTTAIDPYSTASALSGCQLGQMCVWDLNTGTCIFSMQAHTDAEVLSIVTSPLYFVTSGTDNTICIWDRYSGHLIHRIPNQHTICRSMVFLEPFILVTVRDNELIIWDCNDARSICMVPLASHTTDIDSSTGNQMALNNNENKWTKSYQASSIKNLVFSFEQKALICDYGNLLCVMNNPFATRKID</sequence>
<evidence type="ECO:0000256" key="19">
    <source>
        <dbReference type="ARBA" id="ARBA00045958"/>
    </source>
</evidence>
<evidence type="ECO:0000256" key="5">
    <source>
        <dbReference type="ARBA" id="ARBA00019541"/>
    </source>
</evidence>
<keyword evidence="6" id="KW-0153">Cholesterol metabolism</keyword>
<dbReference type="GO" id="GO:0032934">
    <property type="term" value="F:sterol binding"/>
    <property type="evidence" value="ECO:0007669"/>
    <property type="project" value="InterPro"/>
</dbReference>
<evidence type="ECO:0000256" key="3">
    <source>
        <dbReference type="ARBA" id="ARBA00004653"/>
    </source>
</evidence>
<dbReference type="Proteomes" id="UP000515146">
    <property type="component" value="Unplaced"/>
</dbReference>
<keyword evidence="8 21" id="KW-0812">Transmembrane</keyword>
<keyword evidence="23" id="KW-1185">Reference proteome</keyword>
<dbReference type="SMART" id="SM00320">
    <property type="entry name" value="WD40"/>
    <property type="match status" value="5"/>
</dbReference>
<keyword evidence="13" id="KW-0443">Lipid metabolism</keyword>
<feature type="transmembrane region" description="Helical" evidence="21">
    <location>
        <begin position="919"/>
        <end position="938"/>
    </location>
</feature>
<keyword evidence="11 21" id="KW-1133">Transmembrane helix</keyword>
<evidence type="ECO:0000256" key="17">
    <source>
        <dbReference type="ARBA" id="ARBA00023180"/>
    </source>
</evidence>
<dbReference type="InterPro" id="IPR000731">
    <property type="entry name" value="SSD"/>
</dbReference>
<dbReference type="CTD" id="22937"/>
<feature type="region of interest" description="Disordered" evidence="20">
    <location>
        <begin position="81"/>
        <end position="128"/>
    </location>
</feature>
<organism evidence="23 24">
    <name type="scientific">Dermatophagoides pteronyssinus</name>
    <name type="common">European house dust mite</name>
    <dbReference type="NCBI Taxonomy" id="6956"/>
    <lineage>
        <taxon>Eukaryota</taxon>
        <taxon>Metazoa</taxon>
        <taxon>Ecdysozoa</taxon>
        <taxon>Arthropoda</taxon>
        <taxon>Chelicerata</taxon>
        <taxon>Arachnida</taxon>
        <taxon>Acari</taxon>
        <taxon>Acariformes</taxon>
        <taxon>Sarcoptiformes</taxon>
        <taxon>Astigmata</taxon>
        <taxon>Psoroptidia</taxon>
        <taxon>Analgoidea</taxon>
        <taxon>Pyroglyphidae</taxon>
        <taxon>Dermatophagoidinae</taxon>
        <taxon>Dermatophagoides</taxon>
    </lineage>
</organism>
<comment type="similarity">
    <text evidence="4">Belongs to the WD repeat SCAP family.</text>
</comment>
<dbReference type="Gene3D" id="2.130.10.10">
    <property type="entry name" value="YVTN repeat-like/Quinoprotein amine dehydrogenase"/>
    <property type="match status" value="1"/>
</dbReference>
<keyword evidence="10" id="KW-0256">Endoplasmic reticulum</keyword>
<evidence type="ECO:0000313" key="23">
    <source>
        <dbReference type="Proteomes" id="UP000515146"/>
    </source>
</evidence>
<dbReference type="InterPro" id="IPR030225">
    <property type="entry name" value="SCAP"/>
</dbReference>
<evidence type="ECO:0000259" key="22">
    <source>
        <dbReference type="PROSITE" id="PS50156"/>
    </source>
</evidence>
<dbReference type="GO" id="GO:0032933">
    <property type="term" value="P:SREBP signaling pathway"/>
    <property type="evidence" value="ECO:0007669"/>
    <property type="project" value="InterPro"/>
</dbReference>
<feature type="transmembrane region" description="Helical" evidence="21">
    <location>
        <begin position="517"/>
        <end position="542"/>
    </location>
</feature>
<comment type="subcellular location">
    <subcellularLocation>
        <location evidence="2">Cytoplasmic vesicle</location>
        <location evidence="2">COPII-coated vesicle membrane</location>
        <topology evidence="2">Multi-pass membrane protein</topology>
    </subcellularLocation>
    <subcellularLocation>
        <location evidence="1">Endoplasmic reticulum membrane</location>
        <topology evidence="1">Multi-pass membrane protein</topology>
    </subcellularLocation>
    <subcellularLocation>
        <location evidence="3">Golgi apparatus membrane</location>
        <topology evidence="3">Multi-pass membrane protein</topology>
    </subcellularLocation>
</comment>
<evidence type="ECO:0000313" key="24">
    <source>
        <dbReference type="RefSeq" id="XP_027197385.1"/>
    </source>
</evidence>
<dbReference type="SUPFAM" id="SSF50978">
    <property type="entry name" value="WD40 repeat-like"/>
    <property type="match status" value="1"/>
</dbReference>
<evidence type="ECO:0000256" key="18">
    <source>
        <dbReference type="ARBA" id="ARBA00023221"/>
    </source>
</evidence>
<evidence type="ECO:0000256" key="8">
    <source>
        <dbReference type="ARBA" id="ARBA00022692"/>
    </source>
</evidence>
<keyword evidence="18" id="KW-0753">Steroid metabolism</keyword>
<keyword evidence="17" id="KW-0325">Glycoprotein</keyword>